<evidence type="ECO:0000256" key="3">
    <source>
        <dbReference type="ARBA" id="ARBA00022679"/>
    </source>
</evidence>
<dbReference type="Gene3D" id="2.160.10.10">
    <property type="entry name" value="Hexapeptide repeat proteins"/>
    <property type="match status" value="1"/>
</dbReference>
<evidence type="ECO:0000256" key="4">
    <source>
        <dbReference type="ARBA" id="ARBA00023098"/>
    </source>
</evidence>
<keyword evidence="2 6" id="KW-0441">Lipid A biosynthesis</keyword>
<accession>A0A1E5XKJ2</accession>
<dbReference type="AlphaFoldDB" id="A0A1E5XKJ2"/>
<dbReference type="EC" id="2.3.1.129" evidence="6"/>
<gene>
    <name evidence="6" type="primary">lpxA</name>
    <name evidence="8" type="ORF">VW23_027365</name>
</gene>
<dbReference type="GO" id="GO:0008780">
    <property type="term" value="F:acyl-[acyl-carrier-protein]-UDP-N-acetylglucosamine O-acyltransferase activity"/>
    <property type="evidence" value="ECO:0007669"/>
    <property type="project" value="UniProtKB-UniRule"/>
</dbReference>
<dbReference type="RefSeq" id="WP_069911692.1">
    <property type="nucleotide sequence ID" value="NZ_LAJE02000341.1"/>
</dbReference>
<dbReference type="Pfam" id="PF13720">
    <property type="entry name" value="Acetyltransf_11"/>
    <property type="match status" value="1"/>
</dbReference>
<dbReference type="Pfam" id="PF00132">
    <property type="entry name" value="Hexapep"/>
    <property type="match status" value="1"/>
</dbReference>
<dbReference type="InterPro" id="IPR037157">
    <property type="entry name" value="Acetyltransf_C_sf"/>
</dbReference>
<dbReference type="GO" id="GO:0005737">
    <property type="term" value="C:cytoplasm"/>
    <property type="evidence" value="ECO:0007669"/>
    <property type="project" value="UniProtKB-SubCell"/>
</dbReference>
<keyword evidence="6" id="KW-0963">Cytoplasm</keyword>
<evidence type="ECO:0000259" key="7">
    <source>
        <dbReference type="Pfam" id="PF13720"/>
    </source>
</evidence>
<reference evidence="8 9" key="1">
    <citation type="journal article" date="2015" name="Genome Announc.">
        <title>Genome Assemblies of Three Soil-Associated Devosia species: D. insulae, D. limi, and D. soli.</title>
        <authorList>
            <person name="Hassan Y.I."/>
            <person name="Lepp D."/>
            <person name="Zhou T."/>
        </authorList>
    </citation>
    <scope>NUCLEOTIDE SEQUENCE [LARGE SCALE GENOMIC DNA]</scope>
    <source>
        <strain evidence="8 9">DS-56</strain>
    </source>
</reference>
<keyword evidence="3 6" id="KW-0808">Transferase</keyword>
<feature type="domain" description="UDP N-acetylglucosamine O-acyltransferase C-terminal" evidence="7">
    <location>
        <begin position="175"/>
        <end position="254"/>
    </location>
</feature>
<evidence type="ECO:0000256" key="2">
    <source>
        <dbReference type="ARBA" id="ARBA00022556"/>
    </source>
</evidence>
<protein>
    <recommendedName>
        <fullName evidence="6">Acyl-[acyl-carrier-protein]--UDP-N-acetylglucosamine O-acyltransferase</fullName>
        <shortName evidence="6">UDP-N-acetylglucosamine acyltransferase</shortName>
        <ecNumber evidence="6">2.3.1.129</ecNumber>
    </recommendedName>
</protein>
<keyword evidence="6" id="KW-0677">Repeat</keyword>
<comment type="similarity">
    <text evidence="6">Belongs to the transferase hexapeptide repeat family. LpxA subfamily.</text>
</comment>
<evidence type="ECO:0000313" key="8">
    <source>
        <dbReference type="EMBL" id="OEO29014.1"/>
    </source>
</evidence>
<keyword evidence="5 6" id="KW-0012">Acyltransferase</keyword>
<dbReference type="PIRSF" id="PIRSF000456">
    <property type="entry name" value="UDP-GlcNAc_acltr"/>
    <property type="match status" value="1"/>
</dbReference>
<keyword evidence="1 6" id="KW-0444">Lipid biosynthesis</keyword>
<name>A0A1E5XKJ2_9HYPH</name>
<dbReference type="InterPro" id="IPR010137">
    <property type="entry name" value="Lipid_A_LpxA"/>
</dbReference>
<dbReference type="InterPro" id="IPR029098">
    <property type="entry name" value="Acetyltransf_C"/>
</dbReference>
<dbReference type="GO" id="GO:0009245">
    <property type="term" value="P:lipid A biosynthetic process"/>
    <property type="evidence" value="ECO:0007669"/>
    <property type="project" value="UniProtKB-UniRule"/>
</dbReference>
<comment type="subcellular location">
    <subcellularLocation>
        <location evidence="6">Cytoplasm</location>
    </subcellularLocation>
</comment>
<dbReference type="Proteomes" id="UP000095463">
    <property type="component" value="Unassembled WGS sequence"/>
</dbReference>
<keyword evidence="4 6" id="KW-0443">Lipid metabolism</keyword>
<organism evidence="8 9">
    <name type="scientific">Devosia insulae DS-56</name>
    <dbReference type="NCBI Taxonomy" id="1116389"/>
    <lineage>
        <taxon>Bacteria</taxon>
        <taxon>Pseudomonadati</taxon>
        <taxon>Pseudomonadota</taxon>
        <taxon>Alphaproteobacteria</taxon>
        <taxon>Hyphomicrobiales</taxon>
        <taxon>Devosiaceae</taxon>
        <taxon>Devosia</taxon>
    </lineage>
</organism>
<dbReference type="Gene3D" id="1.20.1180.10">
    <property type="entry name" value="Udp N-acetylglucosamine O-acyltransferase, C-terminal domain"/>
    <property type="match status" value="1"/>
</dbReference>
<dbReference type="NCBIfam" id="TIGR01852">
    <property type="entry name" value="lipid_A_lpxA"/>
    <property type="match status" value="1"/>
</dbReference>
<comment type="function">
    <text evidence="6">Involved in the biosynthesis of lipid A, a phosphorylated glycolipid that anchors the lipopolysaccharide to the outer membrane of the cell.</text>
</comment>
<dbReference type="OrthoDB" id="9807278at2"/>
<dbReference type="NCBIfam" id="NF003657">
    <property type="entry name" value="PRK05289.1"/>
    <property type="match status" value="1"/>
</dbReference>
<dbReference type="PANTHER" id="PTHR43480:SF1">
    <property type="entry name" value="ACYL-[ACYL-CARRIER-PROTEIN]--UDP-N-ACETYLGLUCOSAMINE O-ACYLTRANSFERASE, MITOCHONDRIAL-RELATED"/>
    <property type="match status" value="1"/>
</dbReference>
<dbReference type="InterPro" id="IPR001451">
    <property type="entry name" value="Hexapep"/>
</dbReference>
<comment type="catalytic activity">
    <reaction evidence="6">
        <text>a (3R)-hydroxyacyl-[ACP] + UDP-N-acetyl-alpha-D-glucosamine = a UDP-3-O-[(3R)-3-hydroxyacyl]-N-acetyl-alpha-D-glucosamine + holo-[ACP]</text>
        <dbReference type="Rhea" id="RHEA:67812"/>
        <dbReference type="Rhea" id="RHEA-COMP:9685"/>
        <dbReference type="Rhea" id="RHEA-COMP:9945"/>
        <dbReference type="ChEBI" id="CHEBI:57705"/>
        <dbReference type="ChEBI" id="CHEBI:64479"/>
        <dbReference type="ChEBI" id="CHEBI:78827"/>
        <dbReference type="ChEBI" id="CHEBI:173225"/>
        <dbReference type="EC" id="2.3.1.129"/>
    </reaction>
</comment>
<comment type="caution">
    <text evidence="8">The sequence shown here is derived from an EMBL/GenBank/DDBJ whole genome shotgun (WGS) entry which is preliminary data.</text>
</comment>
<comment type="pathway">
    <text evidence="6">Glycolipid biosynthesis; lipid IV(A) biosynthesis; lipid IV(A) from (3R)-3-hydroxytetradecanoyl-[acyl-carrier-protein] and UDP-N-acetyl-alpha-D-glucosamine: step 1/6.</text>
</comment>
<evidence type="ECO:0000313" key="9">
    <source>
        <dbReference type="Proteomes" id="UP000095463"/>
    </source>
</evidence>
<evidence type="ECO:0000256" key="1">
    <source>
        <dbReference type="ARBA" id="ARBA00022516"/>
    </source>
</evidence>
<dbReference type="EMBL" id="LAJE02000341">
    <property type="protein sequence ID" value="OEO29014.1"/>
    <property type="molecule type" value="Genomic_DNA"/>
</dbReference>
<dbReference type="PANTHER" id="PTHR43480">
    <property type="entry name" value="ACYL-[ACYL-CARRIER-PROTEIN]--UDP-N-ACETYLGLUCOSAMINE O-ACYLTRANSFERASE"/>
    <property type="match status" value="1"/>
</dbReference>
<proteinExistence type="inferred from homology"/>
<evidence type="ECO:0000256" key="5">
    <source>
        <dbReference type="ARBA" id="ARBA00023315"/>
    </source>
</evidence>
<evidence type="ECO:0000256" key="6">
    <source>
        <dbReference type="HAMAP-Rule" id="MF_00387"/>
    </source>
</evidence>
<comment type="subunit">
    <text evidence="6">Homotrimer.</text>
</comment>
<sequence length="269" mass="28192">MTIHPSAIIEPGARIGAGVKVGPFCVVGSDVTLGDGVELISHAVVTGRTSVGAHTVVFPFASVGHRPQDLKYAGEPSTLSIGTDCVIREHVTINPGTAGGGMKTAIGNHCLLMIGVHIGHDCILGDHIVLSNNTGIAGHCTIDDYVIMSGHSGSAQFVHIGAHAFIGGMTKVEKDVIPYGTVLGNPAALSGVNIVGLKRRGFDREAIHRLRTAYRMIFASEGTLRERVDDASAMFPDEVLVQDVVKFVVAAERPLTLPGNLPINVPGEE</sequence>
<dbReference type="CDD" id="cd03351">
    <property type="entry name" value="LbH_UDP-GlcNAc_AT"/>
    <property type="match status" value="1"/>
</dbReference>
<dbReference type="UniPathway" id="UPA00359">
    <property type="reaction ID" value="UER00477"/>
</dbReference>
<keyword evidence="9" id="KW-1185">Reference proteome</keyword>
<dbReference type="HAMAP" id="MF_00387">
    <property type="entry name" value="LpxA"/>
    <property type="match status" value="1"/>
</dbReference>
<dbReference type="GO" id="GO:0016020">
    <property type="term" value="C:membrane"/>
    <property type="evidence" value="ECO:0007669"/>
    <property type="project" value="GOC"/>
</dbReference>
<dbReference type="SUPFAM" id="SSF51161">
    <property type="entry name" value="Trimeric LpxA-like enzymes"/>
    <property type="match status" value="1"/>
</dbReference>
<dbReference type="InterPro" id="IPR011004">
    <property type="entry name" value="Trimer_LpxA-like_sf"/>
</dbReference>